<sequence length="91" mass="10745">MSRDYSEHQKKIIGRYYDNRESIDSQKLSELVTNLYLETSEKKKAKHWERAEKMMERLEVPKSRIAHILEKEDPAILAELVKDIESGKALK</sequence>
<proteinExistence type="predicted"/>
<protein>
    <submittedName>
        <fullName evidence="1">Uncharacterized protein</fullName>
    </submittedName>
</protein>
<evidence type="ECO:0000313" key="1">
    <source>
        <dbReference type="EMBL" id="QDU80330.1"/>
    </source>
</evidence>
<reference evidence="1 2" key="1">
    <citation type="submission" date="2019-02" db="EMBL/GenBank/DDBJ databases">
        <title>Deep-cultivation of Planctomycetes and their phenomic and genomic characterization uncovers novel biology.</title>
        <authorList>
            <person name="Wiegand S."/>
            <person name="Jogler M."/>
            <person name="Boedeker C."/>
            <person name="Pinto D."/>
            <person name="Vollmers J."/>
            <person name="Rivas-Marin E."/>
            <person name="Kohn T."/>
            <person name="Peeters S.H."/>
            <person name="Heuer A."/>
            <person name="Rast P."/>
            <person name="Oberbeckmann S."/>
            <person name="Bunk B."/>
            <person name="Jeske O."/>
            <person name="Meyerdierks A."/>
            <person name="Storesund J.E."/>
            <person name="Kallscheuer N."/>
            <person name="Luecker S."/>
            <person name="Lage O.M."/>
            <person name="Pohl T."/>
            <person name="Merkel B.J."/>
            <person name="Hornburger P."/>
            <person name="Mueller R.-W."/>
            <person name="Bruemmer F."/>
            <person name="Labrenz M."/>
            <person name="Spormann A.M."/>
            <person name="Op den Camp H."/>
            <person name="Overmann J."/>
            <person name="Amann R."/>
            <person name="Jetten M.S.M."/>
            <person name="Mascher T."/>
            <person name="Medema M.H."/>
            <person name="Devos D.P."/>
            <person name="Kaster A.-K."/>
            <person name="Ovreas L."/>
            <person name="Rohde M."/>
            <person name="Galperin M.Y."/>
            <person name="Jogler C."/>
        </authorList>
    </citation>
    <scope>NUCLEOTIDE SEQUENCE [LARGE SCALE GENOMIC DNA]</scope>
    <source>
        <strain evidence="1 2">Pla110</strain>
    </source>
</reference>
<dbReference type="RefSeq" id="WP_144995621.1">
    <property type="nucleotide sequence ID" value="NZ_CP036281.1"/>
</dbReference>
<name>A0A518CM68_9PLAN</name>
<gene>
    <name evidence="1" type="ORF">Pla110_20570</name>
</gene>
<dbReference type="OrthoDB" id="281357at2"/>
<organism evidence="1 2">
    <name type="scientific">Polystyrenella longa</name>
    <dbReference type="NCBI Taxonomy" id="2528007"/>
    <lineage>
        <taxon>Bacteria</taxon>
        <taxon>Pseudomonadati</taxon>
        <taxon>Planctomycetota</taxon>
        <taxon>Planctomycetia</taxon>
        <taxon>Planctomycetales</taxon>
        <taxon>Planctomycetaceae</taxon>
        <taxon>Polystyrenella</taxon>
    </lineage>
</organism>
<dbReference type="KEGG" id="plon:Pla110_20570"/>
<evidence type="ECO:0000313" key="2">
    <source>
        <dbReference type="Proteomes" id="UP000317178"/>
    </source>
</evidence>
<dbReference type="EMBL" id="CP036281">
    <property type="protein sequence ID" value="QDU80330.1"/>
    <property type="molecule type" value="Genomic_DNA"/>
</dbReference>
<dbReference type="AlphaFoldDB" id="A0A518CM68"/>
<accession>A0A518CM68</accession>
<keyword evidence="2" id="KW-1185">Reference proteome</keyword>
<dbReference type="Proteomes" id="UP000317178">
    <property type="component" value="Chromosome"/>
</dbReference>